<dbReference type="InterPro" id="IPR056751">
    <property type="entry name" value="PAS_13"/>
</dbReference>
<reference evidence="10 11" key="1">
    <citation type="journal article" date="2013" name="MBio">
        <title>Genome sequencing of the plant pathogen Taphrina deformans, the causal agent of peach leaf curl.</title>
        <authorList>
            <person name="Cisse O.H."/>
            <person name="Almeida J.M.G.C.F."/>
            <person name="Fonseca A."/>
            <person name="Kumar A.A."/>
            <person name="Salojaervi J."/>
            <person name="Overmyer K."/>
            <person name="Hauser P.M."/>
            <person name="Pagni M."/>
        </authorList>
    </citation>
    <scope>NUCLEOTIDE SEQUENCE [LARGE SCALE GENOMIC DNA]</scope>
    <source>
        <strain evidence="11">PYCC 5710 / ATCC 11124 / CBS 356.35 / IMI 108563 / JCM 9778 / NBRC 8474</strain>
    </source>
</reference>
<evidence type="ECO:0000256" key="2">
    <source>
        <dbReference type="ARBA" id="ARBA00022723"/>
    </source>
</evidence>
<dbReference type="eggNOG" id="ENOG502R1M5">
    <property type="taxonomic scope" value="Eukaryota"/>
</dbReference>
<accession>R4XI58</accession>
<feature type="region of interest" description="Disordered" evidence="8">
    <location>
        <begin position="66"/>
        <end position="155"/>
    </location>
</feature>
<organism evidence="10 11">
    <name type="scientific">Taphrina deformans (strain PYCC 5710 / ATCC 11124 / CBS 356.35 / IMI 108563 / JCM 9778 / NBRC 8474)</name>
    <name type="common">Peach leaf curl fungus</name>
    <name type="synonym">Lalaria deformans</name>
    <dbReference type="NCBI Taxonomy" id="1097556"/>
    <lineage>
        <taxon>Eukaryota</taxon>
        <taxon>Fungi</taxon>
        <taxon>Dikarya</taxon>
        <taxon>Ascomycota</taxon>
        <taxon>Taphrinomycotina</taxon>
        <taxon>Taphrinomycetes</taxon>
        <taxon>Taphrinales</taxon>
        <taxon>Taphrinaceae</taxon>
        <taxon>Taphrina</taxon>
    </lineage>
</organism>
<keyword evidence="4" id="KW-0805">Transcription regulation</keyword>
<dbReference type="EMBL" id="CAHR02000120">
    <property type="protein sequence ID" value="CCG83077.1"/>
    <property type="molecule type" value="Genomic_DNA"/>
</dbReference>
<keyword evidence="3" id="KW-0862">Zinc</keyword>
<dbReference type="Proteomes" id="UP000013776">
    <property type="component" value="Unassembled WGS sequence"/>
</dbReference>
<evidence type="ECO:0000313" key="10">
    <source>
        <dbReference type="EMBL" id="CCG83077.1"/>
    </source>
</evidence>
<evidence type="ECO:0000313" key="11">
    <source>
        <dbReference type="Proteomes" id="UP000013776"/>
    </source>
</evidence>
<evidence type="ECO:0000259" key="9">
    <source>
        <dbReference type="Pfam" id="PF24990"/>
    </source>
</evidence>
<feature type="domain" description="ERT1/acuK family PAS" evidence="9">
    <location>
        <begin position="310"/>
        <end position="338"/>
    </location>
</feature>
<keyword evidence="7" id="KW-0539">Nucleus</keyword>
<name>R4XI58_TAPDE</name>
<dbReference type="PANTHER" id="PTHR47659:SF1">
    <property type="entry name" value="TRANSCRIPTION ACTIVATOR OF GLUCONEOGENESIS ERT1"/>
    <property type="match status" value="1"/>
</dbReference>
<dbReference type="OrthoDB" id="2538135at2759"/>
<feature type="compositionally biased region" description="Polar residues" evidence="8">
    <location>
        <begin position="76"/>
        <end position="114"/>
    </location>
</feature>
<keyword evidence="11" id="KW-1185">Reference proteome</keyword>
<sequence>MEYSMLSNMLGNATTPGTDYGHSPDTTSFTSPGMNNIQRTLPSRQHTITPDQASVASESSWTQIPIGGSSGGGSTLKHSLPQSQSSMAYTNSSQTPNSNVQVVDSSNTPKSPMLQTPAAAMTQSGRHGNQYVDPHGQRPTPVARRPHSGSRDGRGSIYKAIIKPFSYTNGYHLLNTYLRSRFEKEDLLRIARAIVGYRPSFIALTKTLKEEDLIFMEVCFQRTLLEYEKFVGYSGTPTIIWRRTGQIELVGKEFCLLTQWSREQLLSKQTFIVELMDDSSVVEYFEKFSAHAFGDTSSVQTTCVLMTPQKRAVPCAFCFTIKRDVFDIPMMIVGNFLPVL</sequence>
<evidence type="ECO:0000256" key="8">
    <source>
        <dbReference type="SAM" id="MobiDB-lite"/>
    </source>
</evidence>
<dbReference type="PANTHER" id="PTHR47659">
    <property type="entry name" value="ZN(II)2CYS6 TRANSCRIPTION FACTOR (EUROFUNG)-RELATED"/>
    <property type="match status" value="1"/>
</dbReference>
<evidence type="ECO:0000256" key="4">
    <source>
        <dbReference type="ARBA" id="ARBA00023015"/>
    </source>
</evidence>
<dbReference type="GO" id="GO:0046872">
    <property type="term" value="F:metal ion binding"/>
    <property type="evidence" value="ECO:0007669"/>
    <property type="project" value="UniProtKB-KW"/>
</dbReference>
<dbReference type="InterPro" id="IPR050335">
    <property type="entry name" value="ERT1_acuK_gluconeogen_tf"/>
</dbReference>
<dbReference type="GO" id="GO:0003700">
    <property type="term" value="F:DNA-binding transcription factor activity"/>
    <property type="evidence" value="ECO:0007669"/>
    <property type="project" value="TreeGrafter"/>
</dbReference>
<protein>
    <submittedName>
        <fullName evidence="10">Transcription activator of gluconeogenesis acuK</fullName>
    </submittedName>
</protein>
<dbReference type="Pfam" id="PF24990">
    <property type="entry name" value="PAS_13"/>
    <property type="match status" value="2"/>
</dbReference>
<feature type="domain" description="ERT1/acuK family PAS" evidence="9">
    <location>
        <begin position="236"/>
        <end position="309"/>
    </location>
</feature>
<dbReference type="GO" id="GO:0009267">
    <property type="term" value="P:cellular response to starvation"/>
    <property type="evidence" value="ECO:0007669"/>
    <property type="project" value="TreeGrafter"/>
</dbReference>
<dbReference type="AlphaFoldDB" id="R4XI58"/>
<dbReference type="STRING" id="1097556.R4XI58"/>
<keyword evidence="6" id="KW-0804">Transcription</keyword>
<comment type="subcellular location">
    <subcellularLocation>
        <location evidence="1">Nucleus</location>
    </subcellularLocation>
</comment>
<dbReference type="GO" id="GO:0005634">
    <property type="term" value="C:nucleus"/>
    <property type="evidence" value="ECO:0007669"/>
    <property type="project" value="UniProtKB-SubCell"/>
</dbReference>
<comment type="caution">
    <text evidence="10">The sequence shown here is derived from an EMBL/GenBank/DDBJ whole genome shotgun (WGS) entry which is preliminary data.</text>
</comment>
<dbReference type="VEuPathDB" id="FungiDB:TAPDE_003203"/>
<gene>
    <name evidence="10" type="ORF">TAPDE_003203</name>
</gene>
<evidence type="ECO:0000256" key="3">
    <source>
        <dbReference type="ARBA" id="ARBA00022833"/>
    </source>
</evidence>
<evidence type="ECO:0000256" key="1">
    <source>
        <dbReference type="ARBA" id="ARBA00004123"/>
    </source>
</evidence>
<proteinExistence type="predicted"/>
<evidence type="ECO:0000256" key="5">
    <source>
        <dbReference type="ARBA" id="ARBA00023125"/>
    </source>
</evidence>
<evidence type="ECO:0000256" key="6">
    <source>
        <dbReference type="ARBA" id="ARBA00023163"/>
    </source>
</evidence>
<keyword evidence="5" id="KW-0238">DNA-binding</keyword>
<keyword evidence="2" id="KW-0479">Metal-binding</keyword>
<evidence type="ECO:0000256" key="7">
    <source>
        <dbReference type="ARBA" id="ARBA00023242"/>
    </source>
</evidence>
<dbReference type="GO" id="GO:0000977">
    <property type="term" value="F:RNA polymerase II transcription regulatory region sequence-specific DNA binding"/>
    <property type="evidence" value="ECO:0007669"/>
    <property type="project" value="TreeGrafter"/>
</dbReference>